<dbReference type="SMR" id="A7DT35"/>
<dbReference type="PANTHER" id="PTHR21700">
    <property type="entry name" value="TRANSTHYRETIN-LIKE FAMILY PROTEIN-RELATED"/>
    <property type="match status" value="1"/>
</dbReference>
<evidence type="ECO:0000313" key="7">
    <source>
        <dbReference type="Proteomes" id="UP000001940"/>
    </source>
</evidence>
<dbReference type="Bgee" id="WBGene00018978">
    <property type="expression patterns" value="Expressed in embryo and 2 other cell types or tissues"/>
</dbReference>
<dbReference type="InterPro" id="IPR038479">
    <property type="entry name" value="Transthyretin-like_sf"/>
</dbReference>
<feature type="chain" id="PRO_5002705315" evidence="5">
    <location>
        <begin position="18"/>
        <end position="143"/>
    </location>
</feature>
<dbReference type="PaxDb" id="6239-F56F4.1"/>
<dbReference type="GO" id="GO:0005576">
    <property type="term" value="C:extracellular region"/>
    <property type="evidence" value="ECO:0007669"/>
    <property type="project" value="UniProtKB-SubCell"/>
</dbReference>
<dbReference type="RefSeq" id="NP_001021506.4">
    <property type="nucleotide sequence ID" value="NM_001026335.5"/>
</dbReference>
<dbReference type="OrthoDB" id="5813900at2759"/>
<dbReference type="PANTHER" id="PTHR21700:SF29">
    <property type="entry name" value="TRANSTHYRETIN-LIKE FAMILY PROTEIN"/>
    <property type="match status" value="1"/>
</dbReference>
<dbReference type="Pfam" id="PF01060">
    <property type="entry name" value="TTR-52"/>
    <property type="match status" value="1"/>
</dbReference>
<dbReference type="OMA" id="WHKCYEK"/>
<keyword evidence="3" id="KW-0964">Secreted</keyword>
<reference evidence="6 7" key="1">
    <citation type="journal article" date="1998" name="Science">
        <title>Genome sequence of the nematode C. elegans: a platform for investigating biology.</title>
        <authorList>
            <consortium name="The C. elegans sequencing consortium"/>
            <person name="Sulson J.E."/>
            <person name="Waterston R."/>
        </authorList>
    </citation>
    <scope>NUCLEOTIDE SEQUENCE [LARGE SCALE GENOMIC DNA]</scope>
    <source>
        <strain evidence="6 7">Bristol N2</strain>
    </source>
</reference>
<feature type="signal peptide" evidence="5">
    <location>
        <begin position="1"/>
        <end position="17"/>
    </location>
</feature>
<dbReference type="eggNOG" id="ENOG502THUN">
    <property type="taxonomic scope" value="Eukaryota"/>
</dbReference>
<gene>
    <name evidence="6 8" type="primary">ttr-58</name>
    <name evidence="6" type="ORF">CELE_F56F4.1</name>
    <name evidence="8" type="ORF">F56F4.1</name>
</gene>
<dbReference type="CTD" id="172299"/>
<dbReference type="InterPro" id="IPR001534">
    <property type="entry name" value="Transthyretin-like"/>
</dbReference>
<dbReference type="InParanoid" id="A7DT35"/>
<evidence type="ECO:0000313" key="8">
    <source>
        <dbReference type="WormBase" id="F56F4.1"/>
    </source>
</evidence>
<protein>
    <submittedName>
        <fullName evidence="6">Transthyretin-like family protein</fullName>
    </submittedName>
</protein>
<dbReference type="GeneID" id="172299"/>
<evidence type="ECO:0000256" key="3">
    <source>
        <dbReference type="ARBA" id="ARBA00022525"/>
    </source>
</evidence>
<dbReference type="FunCoup" id="A7DT35">
    <property type="interactions" value="869"/>
</dbReference>
<accession>A7DT35</accession>
<sequence length="143" mass="16441">MKTIILIVLVIIWNTNAKEQSVRIKGRFTCHGLPAQYAEVQLVSKKIIGGDAFARDVFSDPSGAFEIAGYIDWSKYSKIDVRLYIWHNCFEKPYEQSDPCKNWFEFKVPNIFINDGTLAQKKWELGEVKLETPKYGKTLDACD</sequence>
<dbReference type="Proteomes" id="UP000001940">
    <property type="component" value="Chromosome I"/>
</dbReference>
<proteinExistence type="inferred from homology"/>
<keyword evidence="7" id="KW-1185">Reference proteome</keyword>
<evidence type="ECO:0000256" key="5">
    <source>
        <dbReference type="SAM" id="SignalP"/>
    </source>
</evidence>
<dbReference type="KEGG" id="cel:CELE_F56F4.1"/>
<evidence type="ECO:0000256" key="2">
    <source>
        <dbReference type="ARBA" id="ARBA00010112"/>
    </source>
</evidence>
<evidence type="ECO:0000256" key="4">
    <source>
        <dbReference type="ARBA" id="ARBA00022729"/>
    </source>
</evidence>
<name>A7DT35_CAEEL</name>
<organism evidence="6 7">
    <name type="scientific">Caenorhabditis elegans</name>
    <dbReference type="NCBI Taxonomy" id="6239"/>
    <lineage>
        <taxon>Eukaryota</taxon>
        <taxon>Metazoa</taxon>
        <taxon>Ecdysozoa</taxon>
        <taxon>Nematoda</taxon>
        <taxon>Chromadorea</taxon>
        <taxon>Rhabditida</taxon>
        <taxon>Rhabditina</taxon>
        <taxon>Rhabditomorpha</taxon>
        <taxon>Rhabditoidea</taxon>
        <taxon>Rhabditidae</taxon>
        <taxon>Peloderinae</taxon>
        <taxon>Caenorhabditis</taxon>
    </lineage>
</organism>
<dbReference type="GO" id="GO:0009986">
    <property type="term" value="C:cell surface"/>
    <property type="evidence" value="ECO:0007669"/>
    <property type="project" value="InterPro"/>
</dbReference>
<keyword evidence="4 5" id="KW-0732">Signal</keyword>
<dbReference type="AlphaFoldDB" id="A7DT35"/>
<evidence type="ECO:0000256" key="1">
    <source>
        <dbReference type="ARBA" id="ARBA00004613"/>
    </source>
</evidence>
<evidence type="ECO:0000313" key="6">
    <source>
        <dbReference type="EMBL" id="CCD71983.2"/>
    </source>
</evidence>
<dbReference type="HOGENOM" id="CLU_121109_3_0_1"/>
<comment type="similarity">
    <text evidence="2">Belongs to the nematode transthyretin-like family.</text>
</comment>
<dbReference type="Gene3D" id="2.60.40.3330">
    <property type="match status" value="1"/>
</dbReference>
<dbReference type="AGR" id="WB:WBGene00018978"/>
<comment type="subcellular location">
    <subcellularLocation>
        <location evidence="1">Secreted</location>
    </subcellularLocation>
</comment>
<dbReference type="UCSC" id="F56F4.1">
    <property type="organism name" value="c. elegans"/>
</dbReference>
<dbReference type="EMBL" id="BX284601">
    <property type="protein sequence ID" value="CCD71983.2"/>
    <property type="molecule type" value="Genomic_DNA"/>
</dbReference>
<dbReference type="WormBase" id="F56F4.1">
    <property type="protein sequence ID" value="CE48230"/>
    <property type="gene ID" value="WBGene00018978"/>
    <property type="gene designation" value="ttr-58"/>
</dbReference>